<feature type="transmembrane region" description="Helical" evidence="6">
    <location>
        <begin position="28"/>
        <end position="45"/>
    </location>
</feature>
<evidence type="ECO:0000256" key="5">
    <source>
        <dbReference type="ARBA" id="ARBA00023136"/>
    </source>
</evidence>
<dbReference type="PANTHER" id="PTHR33545:SF5">
    <property type="entry name" value="UPF0750 MEMBRANE PROTEIN YITT"/>
    <property type="match status" value="1"/>
</dbReference>
<feature type="transmembrane region" description="Helical" evidence="6">
    <location>
        <begin position="161"/>
        <end position="183"/>
    </location>
</feature>
<feature type="transmembrane region" description="Helical" evidence="6">
    <location>
        <begin position="93"/>
        <end position="111"/>
    </location>
</feature>
<protein>
    <submittedName>
        <fullName evidence="7">YitT family protein</fullName>
    </submittedName>
</protein>
<dbReference type="Proteomes" id="UP000327478">
    <property type="component" value="Chromosome"/>
</dbReference>
<dbReference type="PANTHER" id="PTHR33545">
    <property type="entry name" value="UPF0750 MEMBRANE PROTEIN YITT-RELATED"/>
    <property type="match status" value="1"/>
</dbReference>
<organism evidence="7 10">
    <name type="scientific">Acinetobacter wanghuae</name>
    <dbReference type="NCBI Taxonomy" id="2662362"/>
    <lineage>
        <taxon>Bacteria</taxon>
        <taxon>Pseudomonadati</taxon>
        <taxon>Pseudomonadota</taxon>
        <taxon>Gammaproteobacteria</taxon>
        <taxon>Moraxellales</taxon>
        <taxon>Moraxellaceae</taxon>
        <taxon>Acinetobacter</taxon>
    </lineage>
</organism>
<comment type="subcellular location">
    <subcellularLocation>
        <location evidence="1">Cell membrane</location>
        <topology evidence="1">Multi-pass membrane protein</topology>
    </subcellularLocation>
</comment>
<evidence type="ECO:0000256" key="1">
    <source>
        <dbReference type="ARBA" id="ARBA00004651"/>
    </source>
</evidence>
<keyword evidence="5 6" id="KW-0472">Membrane</keyword>
<name>A0A5Q0P4Q1_9GAMM</name>
<keyword evidence="3 6" id="KW-0812">Transmembrane</keyword>
<dbReference type="AlphaFoldDB" id="A0A5Q0P4Q1"/>
<evidence type="ECO:0000256" key="2">
    <source>
        <dbReference type="ARBA" id="ARBA00022475"/>
    </source>
</evidence>
<evidence type="ECO:0000256" key="4">
    <source>
        <dbReference type="ARBA" id="ARBA00022989"/>
    </source>
</evidence>
<evidence type="ECO:0000313" key="7">
    <source>
        <dbReference type="EMBL" id="MQW91697.1"/>
    </source>
</evidence>
<evidence type="ECO:0000313" key="9">
    <source>
        <dbReference type="Proteomes" id="UP000327478"/>
    </source>
</evidence>
<reference evidence="9 10" key="1">
    <citation type="submission" date="2019-10" db="EMBL/GenBank/DDBJ databases">
        <authorList>
            <person name="Dong K."/>
        </authorList>
    </citation>
    <scope>NUCLEOTIDE SEQUENCE [LARGE SCALE GENOMIC DNA]</scope>
    <source>
        <strain evidence="8">Dk386</strain>
        <strain evidence="9">dk386</strain>
        <strain evidence="7">Dk771</strain>
        <strain evidence="10">dk771</strain>
    </source>
</reference>
<dbReference type="EMBL" id="WITK01000005">
    <property type="protein sequence ID" value="MQW91697.1"/>
    <property type="molecule type" value="Genomic_DNA"/>
</dbReference>
<gene>
    <name evidence="8" type="ORF">GFH30_09355</name>
    <name evidence="7" type="ORF">GHJ48_04695</name>
</gene>
<dbReference type="InterPro" id="IPR051461">
    <property type="entry name" value="UPF0750_membrane"/>
</dbReference>
<keyword evidence="9" id="KW-1185">Reference proteome</keyword>
<dbReference type="GO" id="GO:0005886">
    <property type="term" value="C:plasma membrane"/>
    <property type="evidence" value="ECO:0007669"/>
    <property type="project" value="UniProtKB-SubCell"/>
</dbReference>
<dbReference type="Proteomes" id="UP000480556">
    <property type="component" value="Unassembled WGS sequence"/>
</dbReference>
<evidence type="ECO:0000313" key="10">
    <source>
        <dbReference type="Proteomes" id="UP000480556"/>
    </source>
</evidence>
<feature type="transmembrane region" description="Helical" evidence="6">
    <location>
        <begin position="57"/>
        <end position="81"/>
    </location>
</feature>
<keyword evidence="2" id="KW-1003">Cell membrane</keyword>
<dbReference type="RefSeq" id="WP_153372048.1">
    <property type="nucleotide sequence ID" value="NZ_CP045650.1"/>
</dbReference>
<sequence>MNNLRQTAGKMHHLDTSHPLQHSYMDDSIALFSGTLFVGITLILYEQAGLLTGSTAGIAFVIHYATGWSFSLVYFLINLPFYWFAWRYLGRAFALKTFICVGMLALMTFVVPRYLHIDYLHPMFASIAGGLMLGTGILFLARHQSSLGGATIISLYLQEKFAMSAGKVQMWIDCIVVAFAFGVMPYQQVLWSILAAIIMGVFLALNHRPGRYQGKS</sequence>
<keyword evidence="4 6" id="KW-1133">Transmembrane helix</keyword>
<dbReference type="EMBL" id="CP045650">
    <property type="protein sequence ID" value="QGA11583.1"/>
    <property type="molecule type" value="Genomic_DNA"/>
</dbReference>
<dbReference type="Pfam" id="PF02588">
    <property type="entry name" value="YitT_membrane"/>
    <property type="match status" value="1"/>
</dbReference>
<feature type="transmembrane region" description="Helical" evidence="6">
    <location>
        <begin position="189"/>
        <end position="206"/>
    </location>
</feature>
<evidence type="ECO:0000256" key="6">
    <source>
        <dbReference type="SAM" id="Phobius"/>
    </source>
</evidence>
<accession>A0A5Q0P4Q1</accession>
<evidence type="ECO:0000313" key="8">
    <source>
        <dbReference type="EMBL" id="QGA11583.1"/>
    </source>
</evidence>
<evidence type="ECO:0000256" key="3">
    <source>
        <dbReference type="ARBA" id="ARBA00022692"/>
    </source>
</evidence>
<proteinExistence type="predicted"/>
<dbReference type="InterPro" id="IPR003740">
    <property type="entry name" value="YitT"/>
</dbReference>
<feature type="transmembrane region" description="Helical" evidence="6">
    <location>
        <begin position="123"/>
        <end position="141"/>
    </location>
</feature>